<comment type="caution">
    <text evidence="4">The sequence shown here is derived from an EMBL/GenBank/DDBJ whole genome shotgun (WGS) entry which is preliminary data.</text>
</comment>
<accession>A0A0N0I9H3</accession>
<reference evidence="4 5" key="1">
    <citation type="submission" date="2015-07" db="EMBL/GenBank/DDBJ databases">
        <title>ATOL: Assembling a taxonomically balanced genome-scale reconstruction of the evolutionary history of the Enterobacteriaceae.</title>
        <authorList>
            <person name="Plunkett G.III."/>
            <person name="Neeno-Eckwall E.C."/>
            <person name="Glasner J.D."/>
            <person name="Perna N.T."/>
        </authorList>
    </citation>
    <scope>NUCLEOTIDE SEQUENCE [LARGE SCALE GENOMIC DNA]</scope>
    <source>
        <strain evidence="4 5">ATCC 35017</strain>
    </source>
</reference>
<evidence type="ECO:0000256" key="1">
    <source>
        <dbReference type="ARBA" id="ARBA00003999"/>
    </source>
</evidence>
<dbReference type="NCBIfam" id="TIGR00333">
    <property type="entry name" value="nrdI"/>
    <property type="match status" value="1"/>
</dbReference>
<dbReference type="AlphaFoldDB" id="A0A0N0I9H3"/>
<dbReference type="EMBL" id="LGAA01000026">
    <property type="protein sequence ID" value="KPD02182.1"/>
    <property type="molecule type" value="Genomic_DNA"/>
</dbReference>
<name>A0A0N0I9H3_9GAMM</name>
<dbReference type="OrthoDB" id="350535at2"/>
<gene>
    <name evidence="3" type="primary">nrdI</name>
    <name evidence="4" type="ORF">M992_2734</name>
</gene>
<sequence length="144" mass="16061">MKLPIKTQPLIYYSSRSENSHRFVTKLGLPATRLPMNAEDNTLIATQPYILLLPTYGGGGIKGAVPKPVIRFLNIAENRQFIRGVIAAGNTNFGTAFALAGNIIAEKCQVPYLYKFELLGTETDVRLVREGLERFWQHHTSTVL</sequence>
<dbReference type="InterPro" id="IPR004465">
    <property type="entry name" value="RNR_NrdI"/>
</dbReference>
<dbReference type="PANTHER" id="PTHR37297:SF1">
    <property type="entry name" value="PROTEIN NRDI"/>
    <property type="match status" value="1"/>
</dbReference>
<evidence type="ECO:0000256" key="2">
    <source>
        <dbReference type="ARBA" id="ARBA00009942"/>
    </source>
</evidence>
<dbReference type="SUPFAM" id="SSF52218">
    <property type="entry name" value="Flavoproteins"/>
    <property type="match status" value="1"/>
</dbReference>
<comment type="similarity">
    <text evidence="2 3">Belongs to the NrdI family.</text>
</comment>
<evidence type="ECO:0000313" key="5">
    <source>
        <dbReference type="Proteomes" id="UP000053226"/>
    </source>
</evidence>
<proteinExistence type="inferred from homology"/>
<dbReference type="Gene3D" id="3.40.50.360">
    <property type="match status" value="1"/>
</dbReference>
<dbReference type="GO" id="GO:0010181">
    <property type="term" value="F:FMN binding"/>
    <property type="evidence" value="ECO:0007669"/>
    <property type="project" value="InterPro"/>
</dbReference>
<dbReference type="Proteomes" id="UP000053226">
    <property type="component" value="Unassembled WGS sequence"/>
</dbReference>
<dbReference type="HAMAP" id="MF_00128">
    <property type="entry name" value="NrdI"/>
    <property type="match status" value="1"/>
</dbReference>
<comment type="function">
    <text evidence="1 3">Probably involved in ribonucleotide reductase function.</text>
</comment>
<dbReference type="PIRSF" id="PIRSF005087">
    <property type="entry name" value="NrdI"/>
    <property type="match status" value="1"/>
</dbReference>
<evidence type="ECO:0000256" key="3">
    <source>
        <dbReference type="HAMAP-Rule" id="MF_00128"/>
    </source>
</evidence>
<organism evidence="4 5">
    <name type="scientific">Moellerella wisconsensis ATCC 35017</name>
    <dbReference type="NCBI Taxonomy" id="1354267"/>
    <lineage>
        <taxon>Bacteria</taxon>
        <taxon>Pseudomonadati</taxon>
        <taxon>Pseudomonadota</taxon>
        <taxon>Gammaproteobacteria</taxon>
        <taxon>Enterobacterales</taxon>
        <taxon>Morganellaceae</taxon>
        <taxon>Moellerella</taxon>
    </lineage>
</organism>
<dbReference type="PANTHER" id="PTHR37297">
    <property type="entry name" value="PROTEIN NRDI"/>
    <property type="match status" value="1"/>
</dbReference>
<keyword evidence="5" id="KW-1185">Reference proteome</keyword>
<dbReference type="InterPro" id="IPR020852">
    <property type="entry name" value="RNR_Ib_NrdI_bac"/>
</dbReference>
<evidence type="ECO:0000313" key="4">
    <source>
        <dbReference type="EMBL" id="KPD02182.1"/>
    </source>
</evidence>
<dbReference type="Pfam" id="PF07972">
    <property type="entry name" value="Flavodoxin_NdrI"/>
    <property type="match status" value="1"/>
</dbReference>
<dbReference type="RefSeq" id="WP_053909069.1">
    <property type="nucleotide sequence ID" value="NZ_CAWMUS010000026.1"/>
</dbReference>
<dbReference type="InterPro" id="IPR029039">
    <property type="entry name" value="Flavoprotein-like_sf"/>
</dbReference>
<protein>
    <recommendedName>
        <fullName evidence="3">Protein NrdI</fullName>
    </recommendedName>
</protein>